<evidence type="ECO:0000313" key="1">
    <source>
        <dbReference type="EMBL" id="GFY43290.1"/>
    </source>
</evidence>
<dbReference type="EMBL" id="BMAV01003580">
    <property type="protein sequence ID" value="GFY43290.1"/>
    <property type="molecule type" value="Genomic_DNA"/>
</dbReference>
<name>A0A8X7BTI1_9ARAC</name>
<evidence type="ECO:0000313" key="2">
    <source>
        <dbReference type="Proteomes" id="UP000886998"/>
    </source>
</evidence>
<accession>A0A8X7BTI1</accession>
<comment type="caution">
    <text evidence="1">The sequence shown here is derived from an EMBL/GenBank/DDBJ whole genome shotgun (WGS) entry which is preliminary data.</text>
</comment>
<keyword evidence="2" id="KW-1185">Reference proteome</keyword>
<sequence length="162" mass="18624">MEAVPNQMDLDICQVYFDALLKLLNKENRRENIKQVRMFLNRFPLTTESPYAAKSKKGKEWRLWRSTSCYRIAYLFRNSSCLSSASAFHFGDVVQQNFGIVRQMMNKSGILRICSLGGGSPSDVVALVQILEQNLGNICMERFRNAEWKISFVHADVSEFRG</sequence>
<dbReference type="Proteomes" id="UP000886998">
    <property type="component" value="Unassembled WGS sequence"/>
</dbReference>
<gene>
    <name evidence="1" type="primary">AVEN_210947_1</name>
    <name evidence="1" type="ORF">TNIN_342121</name>
</gene>
<dbReference type="AlphaFoldDB" id="A0A8X7BTI1"/>
<proteinExistence type="predicted"/>
<protein>
    <submittedName>
        <fullName evidence="1">Uncharacterized protein</fullName>
    </submittedName>
</protein>
<reference evidence="1" key="1">
    <citation type="submission" date="2020-08" db="EMBL/GenBank/DDBJ databases">
        <title>Multicomponent nature underlies the extraordinary mechanical properties of spider dragline silk.</title>
        <authorList>
            <person name="Kono N."/>
            <person name="Nakamura H."/>
            <person name="Mori M."/>
            <person name="Yoshida Y."/>
            <person name="Ohtoshi R."/>
            <person name="Malay A.D."/>
            <person name="Moran D.A.P."/>
            <person name="Tomita M."/>
            <person name="Numata K."/>
            <person name="Arakawa K."/>
        </authorList>
    </citation>
    <scope>NUCLEOTIDE SEQUENCE</scope>
</reference>
<organism evidence="1 2">
    <name type="scientific">Trichonephila inaurata madagascariensis</name>
    <dbReference type="NCBI Taxonomy" id="2747483"/>
    <lineage>
        <taxon>Eukaryota</taxon>
        <taxon>Metazoa</taxon>
        <taxon>Ecdysozoa</taxon>
        <taxon>Arthropoda</taxon>
        <taxon>Chelicerata</taxon>
        <taxon>Arachnida</taxon>
        <taxon>Araneae</taxon>
        <taxon>Araneomorphae</taxon>
        <taxon>Entelegynae</taxon>
        <taxon>Araneoidea</taxon>
        <taxon>Nephilidae</taxon>
        <taxon>Trichonephila</taxon>
        <taxon>Trichonephila inaurata</taxon>
    </lineage>
</organism>
<dbReference type="OrthoDB" id="6433930at2759"/>